<dbReference type="InterPro" id="IPR015424">
    <property type="entry name" value="PyrdxlP-dep_Trfase"/>
</dbReference>
<evidence type="ECO:0000256" key="12">
    <source>
        <dbReference type="ARBA" id="ARBA00047630"/>
    </source>
</evidence>
<keyword evidence="8" id="KW-0808">Transferase</keyword>
<comment type="catalytic activity">
    <reaction evidence="12">
        <text>4-(phosphooxy)-L-threonine + 2-oxoglutarate = (R)-3-hydroxy-2-oxo-4-phosphooxybutanoate + L-glutamate</text>
        <dbReference type="Rhea" id="RHEA:16573"/>
        <dbReference type="ChEBI" id="CHEBI:16810"/>
        <dbReference type="ChEBI" id="CHEBI:29985"/>
        <dbReference type="ChEBI" id="CHEBI:58452"/>
        <dbReference type="ChEBI" id="CHEBI:58538"/>
        <dbReference type="EC" id="2.6.1.52"/>
    </reaction>
</comment>
<dbReference type="GO" id="GO:0006564">
    <property type="term" value="P:L-serine biosynthetic process"/>
    <property type="evidence" value="ECO:0007669"/>
    <property type="project" value="UniProtKB-KW"/>
</dbReference>
<dbReference type="InterPro" id="IPR015422">
    <property type="entry name" value="PyrdxlP-dep_Trfase_small"/>
</dbReference>
<keyword evidence="7" id="KW-0028">Amino-acid biosynthesis</keyword>
<evidence type="ECO:0000256" key="7">
    <source>
        <dbReference type="ARBA" id="ARBA00022605"/>
    </source>
</evidence>
<gene>
    <name evidence="16" type="ORF">A3B40_04500</name>
</gene>
<keyword evidence="9" id="KW-0663">Pyridoxal phosphate</keyword>
<dbReference type="EC" id="2.6.1.52" evidence="4"/>
<dbReference type="GO" id="GO:0004648">
    <property type="term" value="F:O-phospho-L-serine:2-oxoglutarate aminotransferase activity"/>
    <property type="evidence" value="ECO:0007669"/>
    <property type="project" value="UniProtKB-EC"/>
</dbReference>
<dbReference type="SUPFAM" id="SSF53383">
    <property type="entry name" value="PLP-dependent transferases"/>
    <property type="match status" value="1"/>
</dbReference>
<protein>
    <recommendedName>
        <fullName evidence="4">phosphoserine transaminase</fullName>
        <ecNumber evidence="4">2.6.1.52</ecNumber>
    </recommendedName>
    <alternativeName>
        <fullName evidence="11">Phosphohydroxythreonine aminotransferase</fullName>
    </alternativeName>
</protein>
<comment type="caution">
    <text evidence="16">The sequence shown here is derived from an EMBL/GenBank/DDBJ whole genome shotgun (WGS) entry which is preliminary data.</text>
</comment>
<comment type="cofactor">
    <cofactor evidence="1 14">
        <name>pyridoxal 5'-phosphate</name>
        <dbReference type="ChEBI" id="CHEBI:597326"/>
    </cofactor>
</comment>
<keyword evidence="6" id="KW-0032">Aminotransferase</keyword>
<dbReference type="Pfam" id="PF00266">
    <property type="entry name" value="Aminotran_5"/>
    <property type="match status" value="1"/>
</dbReference>
<comment type="pathway">
    <text evidence="2">Amino-acid biosynthesis; L-serine biosynthesis; L-serine from 3-phospho-D-glycerate: step 2/3.</text>
</comment>
<dbReference type="GO" id="GO:0019265">
    <property type="term" value="P:glycine biosynthetic process, by transamination of glyoxylate"/>
    <property type="evidence" value="ECO:0007669"/>
    <property type="project" value="TreeGrafter"/>
</dbReference>
<evidence type="ECO:0000256" key="13">
    <source>
        <dbReference type="ARBA" id="ARBA00049007"/>
    </source>
</evidence>
<proteinExistence type="inferred from homology"/>
<keyword evidence="5" id="KW-0963">Cytoplasm</keyword>
<accession>A0A1F7IJI4</accession>
<dbReference type="UniPathway" id="UPA00135">
    <property type="reaction ID" value="UER00197"/>
</dbReference>
<dbReference type="Gene3D" id="3.40.640.10">
    <property type="entry name" value="Type I PLP-dependent aspartate aminotransferase-like (Major domain)"/>
    <property type="match status" value="1"/>
</dbReference>
<dbReference type="GO" id="GO:0008453">
    <property type="term" value="F:alanine-glyoxylate transaminase activity"/>
    <property type="evidence" value="ECO:0007669"/>
    <property type="project" value="TreeGrafter"/>
</dbReference>
<feature type="domain" description="Aminotransferase class V" evidence="15">
    <location>
        <begin position="16"/>
        <end position="321"/>
    </location>
</feature>
<dbReference type="AlphaFoldDB" id="A0A1F7IJI4"/>
<dbReference type="Gene3D" id="3.90.1150.10">
    <property type="entry name" value="Aspartate Aminotransferase, domain 1"/>
    <property type="match status" value="1"/>
</dbReference>
<organism evidence="16 17">
    <name type="scientific">Candidatus Roizmanbacteria bacterium RIFCSPLOWO2_01_FULL_37_16</name>
    <dbReference type="NCBI Taxonomy" id="1802058"/>
    <lineage>
        <taxon>Bacteria</taxon>
        <taxon>Candidatus Roizmaniibacteriota</taxon>
    </lineage>
</organism>
<dbReference type="InterPro" id="IPR022278">
    <property type="entry name" value="Pser_aminoTfrase"/>
</dbReference>
<evidence type="ECO:0000256" key="5">
    <source>
        <dbReference type="ARBA" id="ARBA00022490"/>
    </source>
</evidence>
<dbReference type="EMBL" id="MGAI01000048">
    <property type="protein sequence ID" value="OGK43519.1"/>
    <property type="molecule type" value="Genomic_DNA"/>
</dbReference>
<evidence type="ECO:0000313" key="16">
    <source>
        <dbReference type="EMBL" id="OGK43519.1"/>
    </source>
</evidence>
<evidence type="ECO:0000256" key="10">
    <source>
        <dbReference type="ARBA" id="ARBA00023299"/>
    </source>
</evidence>
<comment type="catalytic activity">
    <reaction evidence="13">
        <text>O-phospho-L-serine + 2-oxoglutarate = 3-phosphooxypyruvate + L-glutamate</text>
        <dbReference type="Rhea" id="RHEA:14329"/>
        <dbReference type="ChEBI" id="CHEBI:16810"/>
        <dbReference type="ChEBI" id="CHEBI:18110"/>
        <dbReference type="ChEBI" id="CHEBI:29985"/>
        <dbReference type="ChEBI" id="CHEBI:57524"/>
        <dbReference type="EC" id="2.6.1.52"/>
    </reaction>
</comment>
<comment type="similarity">
    <text evidence="3">Belongs to the class-V pyridoxal-phosphate-dependent aminotransferase family. SerC subfamily.</text>
</comment>
<dbReference type="InterPro" id="IPR020578">
    <property type="entry name" value="Aminotrans_V_PyrdxlP_BS"/>
</dbReference>
<evidence type="ECO:0000259" key="15">
    <source>
        <dbReference type="Pfam" id="PF00266"/>
    </source>
</evidence>
<name>A0A1F7IJI4_9BACT</name>
<evidence type="ECO:0000256" key="3">
    <source>
        <dbReference type="ARBA" id="ARBA00006904"/>
    </source>
</evidence>
<keyword evidence="10" id="KW-0718">Serine biosynthesis</keyword>
<evidence type="ECO:0000313" key="17">
    <source>
        <dbReference type="Proteomes" id="UP000178040"/>
    </source>
</evidence>
<evidence type="ECO:0000256" key="14">
    <source>
        <dbReference type="RuleBase" id="RU004504"/>
    </source>
</evidence>
<dbReference type="Proteomes" id="UP000178040">
    <property type="component" value="Unassembled WGS sequence"/>
</dbReference>
<evidence type="ECO:0000256" key="9">
    <source>
        <dbReference type="ARBA" id="ARBA00022898"/>
    </source>
</evidence>
<evidence type="ECO:0000256" key="2">
    <source>
        <dbReference type="ARBA" id="ARBA00005099"/>
    </source>
</evidence>
<dbReference type="PIRSF" id="PIRSF000525">
    <property type="entry name" value="SerC"/>
    <property type="match status" value="1"/>
</dbReference>
<evidence type="ECO:0000256" key="1">
    <source>
        <dbReference type="ARBA" id="ARBA00001933"/>
    </source>
</evidence>
<dbReference type="PANTHER" id="PTHR21152:SF40">
    <property type="entry name" value="ALANINE--GLYOXYLATE AMINOTRANSFERASE"/>
    <property type="match status" value="1"/>
</dbReference>
<reference evidence="16 17" key="1">
    <citation type="journal article" date="2016" name="Nat. Commun.">
        <title>Thousands of microbial genomes shed light on interconnected biogeochemical processes in an aquifer system.</title>
        <authorList>
            <person name="Anantharaman K."/>
            <person name="Brown C.T."/>
            <person name="Hug L.A."/>
            <person name="Sharon I."/>
            <person name="Castelle C.J."/>
            <person name="Probst A.J."/>
            <person name="Thomas B.C."/>
            <person name="Singh A."/>
            <person name="Wilkins M.J."/>
            <person name="Karaoz U."/>
            <person name="Brodie E.L."/>
            <person name="Williams K.H."/>
            <person name="Hubbard S.S."/>
            <person name="Banfield J.F."/>
        </authorList>
    </citation>
    <scope>NUCLEOTIDE SEQUENCE [LARGE SCALE GENOMIC DNA]</scope>
</reference>
<dbReference type="PROSITE" id="PS00595">
    <property type="entry name" value="AA_TRANSFER_CLASS_5"/>
    <property type="match status" value="1"/>
</dbReference>
<dbReference type="InterPro" id="IPR015421">
    <property type="entry name" value="PyrdxlP-dep_Trfase_major"/>
</dbReference>
<evidence type="ECO:0000256" key="11">
    <source>
        <dbReference type="ARBA" id="ARBA00031421"/>
    </source>
</evidence>
<sequence length="363" mass="41406">MNRKLKTKIYFTCGPSQLYPTVKKHLKEAMDSDILSISHRSPQFQKIYQSLINNLKKLLNLPEDFHIFFLSSSLESIERIIQNCVAKYSFHFVNGAFSKKFYQAAIDLKKNPQLYEVGGGYGFDLKKVEIPKKTEVICLTHNETSTGVAIPVQFINQLPAQAPSSLIAVDMVSSAPYPSLDYKKIDLAFFSTQKGFGLPAGLSVMLVNEKALNKARFLEKKGFITGSHHRFISLLKKEQIFQTPETPNVLAIYLLNKVCEDMLKKGIKTIRKEIEEKAKLLYNFFDNHRYFKPFVKDPQFRSKTTIVIDVKEKAKEIVSKLASWGFILSLGYGSFKDSQIRISNFPAHSINDVKKLIKSMELL</sequence>
<dbReference type="InterPro" id="IPR000192">
    <property type="entry name" value="Aminotrans_V_dom"/>
</dbReference>
<dbReference type="PANTHER" id="PTHR21152">
    <property type="entry name" value="AMINOTRANSFERASE CLASS V"/>
    <property type="match status" value="1"/>
</dbReference>
<evidence type="ECO:0000256" key="6">
    <source>
        <dbReference type="ARBA" id="ARBA00022576"/>
    </source>
</evidence>
<dbReference type="GO" id="GO:0004760">
    <property type="term" value="F:L-serine-pyruvate transaminase activity"/>
    <property type="evidence" value="ECO:0007669"/>
    <property type="project" value="TreeGrafter"/>
</dbReference>
<evidence type="ECO:0000256" key="4">
    <source>
        <dbReference type="ARBA" id="ARBA00013030"/>
    </source>
</evidence>
<evidence type="ECO:0000256" key="8">
    <source>
        <dbReference type="ARBA" id="ARBA00022679"/>
    </source>
</evidence>